<dbReference type="EMBL" id="JAUSVY010000003">
    <property type="protein sequence ID" value="MDQ0504669.1"/>
    <property type="molecule type" value="Genomic_DNA"/>
</dbReference>
<reference evidence="1 2" key="1">
    <citation type="submission" date="2023-07" db="EMBL/GenBank/DDBJ databases">
        <title>Genomic Encyclopedia of Type Strains, Phase IV (KMG-IV): sequencing the most valuable type-strain genomes for metagenomic binning, comparative biology and taxonomic classification.</title>
        <authorList>
            <person name="Goeker M."/>
        </authorList>
    </citation>
    <scope>NUCLEOTIDE SEQUENCE [LARGE SCALE GENOMIC DNA]</scope>
    <source>
        <strain evidence="1 2">DSM 3770</strain>
    </source>
</reference>
<evidence type="ECO:0000313" key="2">
    <source>
        <dbReference type="Proteomes" id="UP001241747"/>
    </source>
</evidence>
<accession>A0ABU0LC00</accession>
<dbReference type="RefSeq" id="WP_237347745.1">
    <property type="nucleotide sequence ID" value="NZ_JABWGX010000049.1"/>
</dbReference>
<dbReference type="Gene3D" id="3.40.50.1110">
    <property type="entry name" value="SGNH hydrolase"/>
    <property type="match status" value="1"/>
</dbReference>
<dbReference type="SUPFAM" id="SSF52266">
    <property type="entry name" value="SGNH hydrolase"/>
    <property type="match status" value="1"/>
</dbReference>
<dbReference type="CDD" id="cd00229">
    <property type="entry name" value="SGNH_hydrolase"/>
    <property type="match status" value="1"/>
</dbReference>
<keyword evidence="2" id="KW-1185">Reference proteome</keyword>
<organism evidence="1 2">
    <name type="scientific">Xanthobacter agilis</name>
    <dbReference type="NCBI Taxonomy" id="47492"/>
    <lineage>
        <taxon>Bacteria</taxon>
        <taxon>Pseudomonadati</taxon>
        <taxon>Pseudomonadota</taxon>
        <taxon>Alphaproteobacteria</taxon>
        <taxon>Hyphomicrobiales</taxon>
        <taxon>Xanthobacteraceae</taxon>
        <taxon>Xanthobacter</taxon>
    </lineage>
</organism>
<comment type="caution">
    <text evidence="1">The sequence shown here is derived from an EMBL/GenBank/DDBJ whole genome shotgun (WGS) entry which is preliminary data.</text>
</comment>
<protein>
    <submittedName>
        <fullName evidence="1">Lysophospholipase L1-like esterase</fullName>
    </submittedName>
</protein>
<dbReference type="PROSITE" id="PS51257">
    <property type="entry name" value="PROKAR_LIPOPROTEIN"/>
    <property type="match status" value="1"/>
</dbReference>
<dbReference type="Proteomes" id="UP001241747">
    <property type="component" value="Unassembled WGS sequence"/>
</dbReference>
<evidence type="ECO:0000313" key="1">
    <source>
        <dbReference type="EMBL" id="MDQ0504669.1"/>
    </source>
</evidence>
<dbReference type="InterPro" id="IPR051532">
    <property type="entry name" value="Ester_Hydrolysis_Enzymes"/>
</dbReference>
<gene>
    <name evidence="1" type="ORF">QOZ94_001451</name>
</gene>
<dbReference type="PANTHER" id="PTHR30383:SF5">
    <property type="entry name" value="SGNH HYDROLASE-TYPE ESTERASE DOMAIN-CONTAINING PROTEIN"/>
    <property type="match status" value="1"/>
</dbReference>
<dbReference type="InterPro" id="IPR036514">
    <property type="entry name" value="SGNH_hydro_sf"/>
</dbReference>
<dbReference type="Pfam" id="PF25182">
    <property type="entry name" value="NonGDSL"/>
    <property type="match status" value="1"/>
</dbReference>
<name>A0ABU0LC00_XANAG</name>
<sequence length="269" mass="28222">MLVRRAWLLYRWGSVGLLAVLGIVLLAASALACPPEVRPNPALSLAPAAAERVRSGAALRILAIGSSSTAGVGASRPEANYPSQLARRLVEALGEGRVEVTNAGVSGESAPATVKRLEAFLSAAEKPDLVLWQVGTNDVIFGGTPERLGALVGRGLDAAAGVAAVVIDQQYFPLILDLGRYEQFVAAVGEAAAERQVPLLGRYAMMKQWAAEDPDGFRHLFSWDRFHMNDKGYACLAQELADAVVQAVGAVAPPPGATPGRAPSPAPRR</sequence>
<proteinExistence type="predicted"/>
<dbReference type="InterPro" id="IPR057572">
    <property type="entry name" value="NonGDSL"/>
</dbReference>
<dbReference type="PANTHER" id="PTHR30383">
    <property type="entry name" value="THIOESTERASE 1/PROTEASE 1/LYSOPHOSPHOLIPASE L1"/>
    <property type="match status" value="1"/>
</dbReference>